<dbReference type="EC" id="3.6.1.-" evidence="10"/>
<dbReference type="RefSeq" id="WP_044360798.1">
    <property type="nucleotide sequence ID" value="NZ_JXWY01000044.1"/>
</dbReference>
<comment type="cofactor">
    <cofactor evidence="10">
        <name>Zn(2+)</name>
        <dbReference type="ChEBI" id="CHEBI:29105"/>
    </cofactor>
    <text evidence="10">Binds 1 zinc ion per subunit.</text>
</comment>
<reference evidence="13 15" key="1">
    <citation type="submission" date="2015-01" db="EMBL/GenBank/DDBJ databases">
        <authorList>
            <person name="Guo J."/>
        </authorList>
    </citation>
    <scope>NUCLEOTIDE SEQUENCE [LARGE SCALE GENOMIC DNA]</scope>
    <source>
        <strain evidence="13 15">DSM 22147</strain>
    </source>
</reference>
<dbReference type="InterPro" id="IPR012340">
    <property type="entry name" value="NA-bd_OB-fold"/>
</dbReference>
<evidence type="ECO:0000259" key="11">
    <source>
        <dbReference type="PROSITE" id="PS50936"/>
    </source>
</evidence>
<dbReference type="InterPro" id="IPR030378">
    <property type="entry name" value="G_CP_dom"/>
</dbReference>
<feature type="binding site" evidence="10">
    <location>
        <position position="245"/>
    </location>
    <ligand>
        <name>Zn(2+)</name>
        <dbReference type="ChEBI" id="CHEBI:29105"/>
    </ligand>
</feature>
<organism evidence="14 16">
    <name type="scientific">Staphylococcus microti</name>
    <dbReference type="NCBI Taxonomy" id="569857"/>
    <lineage>
        <taxon>Bacteria</taxon>
        <taxon>Bacillati</taxon>
        <taxon>Bacillota</taxon>
        <taxon>Bacilli</taxon>
        <taxon>Bacillales</taxon>
        <taxon>Staphylococcaceae</taxon>
        <taxon>Staphylococcus</taxon>
    </lineage>
</organism>
<dbReference type="EMBL" id="JXWY01000044">
    <property type="protein sequence ID" value="KIX90399.1"/>
    <property type="molecule type" value="Genomic_DNA"/>
</dbReference>
<dbReference type="Proteomes" id="UP000032366">
    <property type="component" value="Unassembled WGS sequence"/>
</dbReference>
<dbReference type="GO" id="GO:0003924">
    <property type="term" value="F:GTPase activity"/>
    <property type="evidence" value="ECO:0007669"/>
    <property type="project" value="UniProtKB-UniRule"/>
</dbReference>
<keyword evidence="2 10" id="KW-0690">Ribosome biogenesis</keyword>
<keyword evidence="3 10" id="KW-0479">Metal-binding</keyword>
<evidence type="ECO:0000256" key="5">
    <source>
        <dbReference type="ARBA" id="ARBA00022741"/>
    </source>
</evidence>
<gene>
    <name evidence="10 14" type="primary">rsgA</name>
    <name evidence="14" type="ORF">NCTC13832_00928</name>
    <name evidence="13" type="ORF">TP70_07865</name>
</gene>
<comment type="subcellular location">
    <subcellularLocation>
        <location evidence="10">Cytoplasm</location>
    </subcellularLocation>
</comment>
<dbReference type="HAMAP" id="MF_01820">
    <property type="entry name" value="GTPase_RsgA"/>
    <property type="match status" value="1"/>
</dbReference>
<dbReference type="Gene3D" id="3.40.50.300">
    <property type="entry name" value="P-loop containing nucleotide triphosphate hydrolases"/>
    <property type="match status" value="1"/>
</dbReference>
<proteinExistence type="inferred from homology"/>
<evidence type="ECO:0000313" key="14">
    <source>
        <dbReference type="EMBL" id="SUM57254.1"/>
    </source>
</evidence>
<feature type="binding site" evidence="10">
    <location>
        <begin position="164"/>
        <end position="172"/>
    </location>
    <ligand>
        <name>GTP</name>
        <dbReference type="ChEBI" id="CHEBI:37565"/>
    </ligand>
</feature>
<dbReference type="PANTHER" id="PTHR32120:SF11">
    <property type="entry name" value="SMALL RIBOSOMAL SUBUNIT BIOGENESIS GTPASE RSGA 1, MITOCHONDRIAL-RELATED"/>
    <property type="match status" value="1"/>
</dbReference>
<dbReference type="Gene3D" id="2.40.50.140">
    <property type="entry name" value="Nucleic acid-binding proteins"/>
    <property type="match status" value="1"/>
</dbReference>
<evidence type="ECO:0000256" key="2">
    <source>
        <dbReference type="ARBA" id="ARBA00022517"/>
    </source>
</evidence>
<name>A0A0D6XNN8_9STAP</name>
<evidence type="ECO:0000256" key="8">
    <source>
        <dbReference type="ARBA" id="ARBA00022884"/>
    </source>
</evidence>
<evidence type="ECO:0000313" key="13">
    <source>
        <dbReference type="EMBL" id="KIX90399.1"/>
    </source>
</evidence>
<keyword evidence="15" id="KW-1185">Reference proteome</keyword>
<feature type="binding site" evidence="10">
    <location>
        <position position="252"/>
    </location>
    <ligand>
        <name>Zn(2+)</name>
        <dbReference type="ChEBI" id="CHEBI:29105"/>
    </ligand>
</feature>
<dbReference type="PANTHER" id="PTHR32120">
    <property type="entry name" value="SMALL RIBOSOMAL SUBUNIT BIOGENESIS GTPASE RSGA"/>
    <property type="match status" value="1"/>
</dbReference>
<dbReference type="Pfam" id="PF03193">
    <property type="entry name" value="RsgA_GTPase"/>
    <property type="match status" value="1"/>
</dbReference>
<dbReference type="Pfam" id="PF16745">
    <property type="entry name" value="RsgA_N"/>
    <property type="match status" value="1"/>
</dbReference>
<keyword evidence="6 10" id="KW-0378">Hydrolase</keyword>
<dbReference type="PROSITE" id="PS50936">
    <property type="entry name" value="ENGC_GTPASE"/>
    <property type="match status" value="1"/>
</dbReference>
<dbReference type="GO" id="GO:0019843">
    <property type="term" value="F:rRNA binding"/>
    <property type="evidence" value="ECO:0007669"/>
    <property type="project" value="UniProtKB-KW"/>
</dbReference>
<dbReference type="InterPro" id="IPR010914">
    <property type="entry name" value="RsgA_GTPase_dom"/>
</dbReference>
<dbReference type="CDD" id="cd01854">
    <property type="entry name" value="YjeQ_EngC"/>
    <property type="match status" value="1"/>
</dbReference>
<feature type="binding site" evidence="10">
    <location>
        <begin position="112"/>
        <end position="115"/>
    </location>
    <ligand>
        <name>GTP</name>
        <dbReference type="ChEBI" id="CHEBI:37565"/>
    </ligand>
</feature>
<keyword evidence="8 10" id="KW-0694">RNA-binding</keyword>
<dbReference type="GO" id="GO:0005525">
    <property type="term" value="F:GTP binding"/>
    <property type="evidence" value="ECO:0007669"/>
    <property type="project" value="UniProtKB-UniRule"/>
</dbReference>
<evidence type="ECO:0000256" key="6">
    <source>
        <dbReference type="ARBA" id="ARBA00022801"/>
    </source>
</evidence>
<feature type="domain" description="EngC GTPase" evidence="11">
    <location>
        <begin position="72"/>
        <end position="219"/>
    </location>
</feature>
<evidence type="ECO:0000313" key="15">
    <source>
        <dbReference type="Proteomes" id="UP000032366"/>
    </source>
</evidence>
<dbReference type="AlphaFoldDB" id="A0A0D6XNN8"/>
<evidence type="ECO:0000256" key="9">
    <source>
        <dbReference type="ARBA" id="ARBA00023134"/>
    </source>
</evidence>
<dbReference type="GO" id="GO:0005737">
    <property type="term" value="C:cytoplasm"/>
    <property type="evidence" value="ECO:0007669"/>
    <property type="project" value="UniProtKB-SubCell"/>
</dbReference>
<sequence>MKTGQIIKSISGVYRVDVDGEQFDAKPRGLFRKKQITPVVGDMVDIDFETHASGYIQHVHERKNELKRPPVSNIDVLVIVMSAVEPDFSTQLLDRFLVIAHSYDLSPRIVITKKDLTSASQQAEIERLLAIYQNIGYDTQFIGKDDNVQAVFNDWQPGIAVLSGQSGVGKSTLLNSYCPELALETNSISQSLNRGRHTTRHVELYPRANGYIADTPGFSALDFDHIEKQDLDAYFIEISEASEQCKFRDCSHTNEPKCHVKALVETGDIADFRYQHYEQLLQEISNRKVRY</sequence>
<dbReference type="EMBL" id="UHDT01000001">
    <property type="protein sequence ID" value="SUM57254.1"/>
    <property type="molecule type" value="Genomic_DNA"/>
</dbReference>
<dbReference type="InterPro" id="IPR004881">
    <property type="entry name" value="Ribosome_biogen_GTPase_RsgA"/>
</dbReference>
<keyword evidence="5 10" id="KW-0547">Nucleotide-binding</keyword>
<reference evidence="14 16" key="2">
    <citation type="submission" date="2018-06" db="EMBL/GenBank/DDBJ databases">
        <authorList>
            <consortium name="Pathogen Informatics"/>
            <person name="Doyle S."/>
        </authorList>
    </citation>
    <scope>NUCLEOTIDE SEQUENCE [LARGE SCALE GENOMIC DNA]</scope>
    <source>
        <strain evidence="14 16">NCTC13832</strain>
    </source>
</reference>
<dbReference type="PROSITE" id="PS51721">
    <property type="entry name" value="G_CP"/>
    <property type="match status" value="1"/>
</dbReference>
<dbReference type="GO" id="GO:0042274">
    <property type="term" value="P:ribosomal small subunit biogenesis"/>
    <property type="evidence" value="ECO:0007669"/>
    <property type="project" value="UniProtKB-UniRule"/>
</dbReference>
<evidence type="ECO:0000256" key="7">
    <source>
        <dbReference type="ARBA" id="ARBA00022833"/>
    </source>
</evidence>
<dbReference type="SUPFAM" id="SSF52540">
    <property type="entry name" value="P-loop containing nucleoside triphosphate hydrolases"/>
    <property type="match status" value="1"/>
</dbReference>
<comment type="subunit">
    <text evidence="10">Monomer. Associates with 30S ribosomal subunit, binds 16S rRNA.</text>
</comment>
<keyword evidence="9 10" id="KW-0342">GTP-binding</keyword>
<dbReference type="Gene3D" id="1.10.40.50">
    <property type="entry name" value="Probable gtpase engc, domain 3"/>
    <property type="match status" value="1"/>
</dbReference>
<feature type="binding site" evidence="10">
    <location>
        <position position="250"/>
    </location>
    <ligand>
        <name>Zn(2+)</name>
        <dbReference type="ChEBI" id="CHEBI:29105"/>
    </ligand>
</feature>
<dbReference type="Proteomes" id="UP000254100">
    <property type="component" value="Unassembled WGS sequence"/>
</dbReference>
<protein>
    <recommendedName>
        <fullName evidence="10">Small ribosomal subunit biogenesis GTPase RsgA</fullName>
        <ecNumber evidence="10">3.6.1.-</ecNumber>
    </recommendedName>
</protein>
<dbReference type="GO" id="GO:0046872">
    <property type="term" value="F:metal ion binding"/>
    <property type="evidence" value="ECO:0007669"/>
    <property type="project" value="UniProtKB-KW"/>
</dbReference>
<feature type="binding site" evidence="10">
    <location>
        <position position="258"/>
    </location>
    <ligand>
        <name>Zn(2+)</name>
        <dbReference type="ChEBI" id="CHEBI:29105"/>
    </ligand>
</feature>
<dbReference type="InterPro" id="IPR027417">
    <property type="entry name" value="P-loop_NTPase"/>
</dbReference>
<evidence type="ECO:0000259" key="12">
    <source>
        <dbReference type="PROSITE" id="PS51721"/>
    </source>
</evidence>
<dbReference type="OrthoDB" id="9809485at2"/>
<evidence type="ECO:0000256" key="3">
    <source>
        <dbReference type="ARBA" id="ARBA00022723"/>
    </source>
</evidence>
<dbReference type="InterPro" id="IPR031944">
    <property type="entry name" value="RsgA_N"/>
</dbReference>
<keyword evidence="1 10" id="KW-0963">Cytoplasm</keyword>
<evidence type="ECO:0000256" key="10">
    <source>
        <dbReference type="HAMAP-Rule" id="MF_01820"/>
    </source>
</evidence>
<evidence type="ECO:0000313" key="16">
    <source>
        <dbReference type="Proteomes" id="UP000254100"/>
    </source>
</evidence>
<comment type="function">
    <text evidence="10">One of several proteins that assist in the late maturation steps of the functional core of the 30S ribosomal subunit. Helps release RbfA from mature subunits. May play a role in the assembly of ribosomal proteins into the subunit. Circularly permuted GTPase that catalyzes slow GTP hydrolysis, GTPase activity is stimulated by the 30S ribosomal subunit.</text>
</comment>
<keyword evidence="7 10" id="KW-0862">Zinc</keyword>
<comment type="similarity">
    <text evidence="10">Belongs to the TRAFAC class YlqF/YawG GTPase family. RsgA subfamily.</text>
</comment>
<dbReference type="STRING" id="569857.TP70_07865"/>
<dbReference type="NCBIfam" id="TIGR00157">
    <property type="entry name" value="ribosome small subunit-dependent GTPase A"/>
    <property type="match status" value="1"/>
</dbReference>
<dbReference type="CDD" id="cd04466">
    <property type="entry name" value="S1_YloQ_GTPase"/>
    <property type="match status" value="1"/>
</dbReference>
<feature type="domain" description="CP-type G" evidence="12">
    <location>
        <begin position="63"/>
        <end position="221"/>
    </location>
</feature>
<dbReference type="SUPFAM" id="SSF50249">
    <property type="entry name" value="Nucleic acid-binding proteins"/>
    <property type="match status" value="1"/>
</dbReference>
<evidence type="ECO:0000256" key="4">
    <source>
        <dbReference type="ARBA" id="ARBA00022730"/>
    </source>
</evidence>
<keyword evidence="4 10" id="KW-0699">rRNA-binding</keyword>
<accession>A0A0D6XNN8</accession>
<evidence type="ECO:0000256" key="1">
    <source>
        <dbReference type="ARBA" id="ARBA00022490"/>
    </source>
</evidence>